<evidence type="ECO:0000256" key="2">
    <source>
        <dbReference type="ARBA" id="ARBA00023043"/>
    </source>
</evidence>
<dbReference type="PROSITE" id="PS50297">
    <property type="entry name" value="ANK_REP_REGION"/>
    <property type="match status" value="7"/>
</dbReference>
<dbReference type="SMART" id="SM00248">
    <property type="entry name" value="ANK"/>
    <property type="match status" value="18"/>
</dbReference>
<dbReference type="SUPFAM" id="SSF48403">
    <property type="entry name" value="Ankyrin repeat"/>
    <property type="match status" value="3"/>
</dbReference>
<gene>
    <name evidence="6" type="ORF">TBRA_LOCUS4039</name>
</gene>
<feature type="repeat" description="ANK" evidence="3">
    <location>
        <begin position="329"/>
        <end position="361"/>
    </location>
</feature>
<feature type="repeat" description="ANK" evidence="3">
    <location>
        <begin position="936"/>
        <end position="963"/>
    </location>
</feature>
<feature type="repeat" description="ANK" evidence="3">
    <location>
        <begin position="710"/>
        <end position="742"/>
    </location>
</feature>
<feature type="compositionally biased region" description="Polar residues" evidence="5">
    <location>
        <begin position="1441"/>
        <end position="1451"/>
    </location>
</feature>
<feature type="repeat" description="ANK" evidence="3">
    <location>
        <begin position="528"/>
        <end position="560"/>
    </location>
</feature>
<feature type="coiled-coil region" evidence="4">
    <location>
        <begin position="1327"/>
        <end position="1354"/>
    </location>
</feature>
<evidence type="ECO:0000256" key="1">
    <source>
        <dbReference type="ARBA" id="ARBA00022737"/>
    </source>
</evidence>
<evidence type="ECO:0000256" key="5">
    <source>
        <dbReference type="SAM" id="MobiDB-lite"/>
    </source>
</evidence>
<dbReference type="Gene3D" id="1.25.40.20">
    <property type="entry name" value="Ankyrin repeat-containing domain"/>
    <property type="match status" value="7"/>
</dbReference>
<dbReference type="EMBL" id="CADCXV010000664">
    <property type="protein sequence ID" value="CAB0032090.1"/>
    <property type="molecule type" value="Genomic_DNA"/>
</dbReference>
<sequence>MIPNWYNVWKKEKDKKVLKSLPKRVNWEIYEDRVQLLLKLDPLFNQWMGPLPNLQEIFQGDEMDRLLTDSVYLEDNGIGERFIVFVARTGYKDQPRVDEDGKPALQRTTAIHHVARRRSKNQQSLARELFKIFDRFDANYTDLFGHSHFHVACQMSFREIVAKFLDRGQHPDCLPRSKWVDTPLHLVIRRGFRPCGLFELLLLSGADPNLPDTEGRTPLHAICEKPYEAHRWAFQLFQFCGQQQKPLNFDARDKLGRTPLHVALAQDRRSLVETLMLGTDPNLADAAGLTPLHTICKSRPYNPDLYVRWLFEISDRKGQRVLIDAQDKKGRTPLQWALLNGTKDVAVSLLRRGVDPNLPDTKGSTPLHYICESEGDSEDLAMKFFEINDERQQMVQIEAKNDAGWTPLQSAVARVLPGRLDVLISNWKDALPNLHAIFRKKEIECLLSDIINFKNRGQNNNLGYLFIGFMVRCGFKDEPELNQDGKPLLHHITPIHLAARCNSRNWENVIRELFNIYDNFDANYTDHLGLTHFHVACRYGLVDVVRGFLKAGHDPNCVDPETGDALLQSALKNGRAEMFEALLRAGADPNVASSKEGLTPLHVLCNKSQKLALAKTLFEQSHRSYQPVRVNARDKLGRTPLQIALSRGRKDLVQMLLTEGSADPNQADDKGLTPLHIICQRGEYGDLAELFFQLCDKIQKTVDVNAQNKSGNTPLHLALRHGIKKAAEILLRRGANPNLANKDGSTPLHMACQCKTYELPRLFLEICDAKGHSLKINAQDKLGNTPLHMALRPSHGGTATLVERLLRRYADPNLANAEGQTPLHVICTRADDADFLARMFYDVCDEKHWMVQVDGQDKLGDTPLHLALQRLNHSAKKNAVKLLLIRGSTPNQANKDGSTPLHVMCTEDVDDSLVEVFFGICDDRGQRVPIDVKDTLGRTPLQYAVASLMPRVMDLLLSRGADLARFVFPSAEYFGEKLRPRYDEMHFKLSLASCALTVLELLVKKGYELQQSDAYTVMGFFTKYHLFAESVDLRSRWYDADERFAREAKKSKLRRGLTLHDLLRLHEPREAEKRLAYSHYYAYACAYKLRDISERKYREASAVHLCEIVARGFFRKWALYPFWELIHYRLPVEICEMILQKMTSEWENLDVSVVAAELEGLRRQIEEMKRQQSTNEGKPRDNRDIGELVRRWKIQFDGFGQMSVESFIERVEECGFLAGLTDRDLLLGLSETLTGTAAKWYRSNRYSFRTWDDFCKAARRMFGIDRYGHQQLLEQIKKRTQGPDERVAEYIICIQSVFSKLRPELDVQTQLDYLHGGMLPDLQKMVCRRFLRSIDDLLEEAVEAENTIRKANQYRARTSDENTWPELRYKPGKCEDTSYRLASISSPKDEESTIRQAQIEATRLLADSIKELQSRVTSLEEKPSEKNETKVLQQISKSITELQRHSFNQSGKPGWQKRQETRKNKQQRTNALSTQNARQQAVGQPSRPTKSPTKKTQDIRCYKHEVPNEYRKNCAACSDNSEIGKVTSTELKNQQISTQAREVTTDEKNAITARLDILLPQIIWKDTGKCKS</sequence>
<feature type="region of interest" description="Disordered" evidence="5">
    <location>
        <begin position="1441"/>
        <end position="1498"/>
    </location>
</feature>
<dbReference type="PROSITE" id="PS50088">
    <property type="entry name" value="ANK_REPEAT"/>
    <property type="match status" value="9"/>
</dbReference>
<evidence type="ECO:0000256" key="3">
    <source>
        <dbReference type="PROSITE-ProRule" id="PRU00023"/>
    </source>
</evidence>
<feature type="repeat" description="ANK" evidence="3">
    <location>
        <begin position="562"/>
        <end position="594"/>
    </location>
</feature>
<keyword evidence="2 3" id="KW-0040">ANK repeat</keyword>
<keyword evidence="7" id="KW-1185">Reference proteome</keyword>
<evidence type="ECO:0000313" key="6">
    <source>
        <dbReference type="EMBL" id="CAB0032090.1"/>
    </source>
</evidence>
<dbReference type="Pfam" id="PF00023">
    <property type="entry name" value="Ank"/>
    <property type="match status" value="1"/>
</dbReference>
<dbReference type="InterPro" id="IPR002110">
    <property type="entry name" value="Ankyrin_rpt"/>
</dbReference>
<dbReference type="Proteomes" id="UP000479190">
    <property type="component" value="Unassembled WGS sequence"/>
</dbReference>
<feature type="repeat" description="ANK" evidence="3">
    <location>
        <begin position="782"/>
        <end position="817"/>
    </location>
</feature>
<keyword evidence="1" id="KW-0677">Repeat</keyword>
<accession>A0A6H5IB55</accession>
<dbReference type="Pfam" id="PF12796">
    <property type="entry name" value="Ank_2"/>
    <property type="match status" value="3"/>
</dbReference>
<feature type="repeat" description="ANK" evidence="3">
    <location>
        <begin position="636"/>
        <end position="669"/>
    </location>
</feature>
<feature type="non-terminal residue" evidence="6">
    <location>
        <position position="1572"/>
    </location>
</feature>
<feature type="repeat" description="ANK" evidence="3">
    <location>
        <begin position="859"/>
        <end position="895"/>
    </location>
</feature>
<organism evidence="6 7">
    <name type="scientific">Trichogramma brassicae</name>
    <dbReference type="NCBI Taxonomy" id="86971"/>
    <lineage>
        <taxon>Eukaryota</taxon>
        <taxon>Metazoa</taxon>
        <taxon>Ecdysozoa</taxon>
        <taxon>Arthropoda</taxon>
        <taxon>Hexapoda</taxon>
        <taxon>Insecta</taxon>
        <taxon>Pterygota</taxon>
        <taxon>Neoptera</taxon>
        <taxon>Endopterygota</taxon>
        <taxon>Hymenoptera</taxon>
        <taxon>Apocrita</taxon>
        <taxon>Proctotrupomorpha</taxon>
        <taxon>Chalcidoidea</taxon>
        <taxon>Trichogrammatidae</taxon>
        <taxon>Trichogramma</taxon>
    </lineage>
</organism>
<proteinExistence type="predicted"/>
<feature type="repeat" description="ANK" evidence="3">
    <location>
        <begin position="182"/>
        <end position="213"/>
    </location>
</feature>
<dbReference type="OrthoDB" id="6593077at2759"/>
<dbReference type="InterPro" id="IPR051165">
    <property type="entry name" value="Multifunctional_ANK_Repeat"/>
</dbReference>
<feature type="compositionally biased region" description="Polar residues" evidence="5">
    <location>
        <begin position="1467"/>
        <end position="1491"/>
    </location>
</feature>
<evidence type="ECO:0000313" key="7">
    <source>
        <dbReference type="Proteomes" id="UP000479190"/>
    </source>
</evidence>
<name>A0A6H5IB55_9HYME</name>
<evidence type="ECO:0000256" key="4">
    <source>
        <dbReference type="SAM" id="Coils"/>
    </source>
</evidence>
<keyword evidence="4" id="KW-0175">Coiled coil</keyword>
<dbReference type="InterPro" id="IPR036770">
    <property type="entry name" value="Ankyrin_rpt-contain_sf"/>
</dbReference>
<reference evidence="6 7" key="1">
    <citation type="submission" date="2020-02" db="EMBL/GenBank/DDBJ databases">
        <authorList>
            <person name="Ferguson B K."/>
        </authorList>
    </citation>
    <scope>NUCLEOTIDE SEQUENCE [LARGE SCALE GENOMIC DNA]</scope>
</reference>
<dbReference type="PANTHER" id="PTHR24123">
    <property type="entry name" value="ANKYRIN REPEAT-CONTAINING"/>
    <property type="match status" value="1"/>
</dbReference>
<protein>
    <submittedName>
        <fullName evidence="6">Uncharacterized protein</fullName>
    </submittedName>
</protein>
<feature type="coiled-coil region" evidence="4">
    <location>
        <begin position="1151"/>
        <end position="1178"/>
    </location>
</feature>
<dbReference type="PANTHER" id="PTHR24123:SF33">
    <property type="entry name" value="PROTEIN HOS4"/>
    <property type="match status" value="1"/>
</dbReference>